<reference evidence="11 12" key="1">
    <citation type="submission" date="2018-04" db="EMBL/GenBank/DDBJ databases">
        <title>Active sludge and wastewater microbial communities from Klosterneuburg, Austria.</title>
        <authorList>
            <person name="Wagner M."/>
        </authorList>
    </citation>
    <scope>NUCLEOTIDE SEQUENCE [LARGE SCALE GENOMIC DNA]</scope>
    <source>
        <strain evidence="11 12">Nl12</strain>
    </source>
</reference>
<evidence type="ECO:0000313" key="11">
    <source>
        <dbReference type="EMBL" id="PTQ79206.1"/>
    </source>
</evidence>
<keyword evidence="7" id="KW-0408">Iron</keyword>
<keyword evidence="9" id="KW-0234">DNA repair</keyword>
<evidence type="ECO:0000313" key="12">
    <source>
        <dbReference type="Proteomes" id="UP000244152"/>
    </source>
</evidence>
<evidence type="ECO:0000256" key="2">
    <source>
        <dbReference type="ARBA" id="ARBA00019403"/>
    </source>
</evidence>
<dbReference type="NCBIfam" id="TIGR00758">
    <property type="entry name" value="UDG_fam4"/>
    <property type="match status" value="1"/>
</dbReference>
<dbReference type="RefSeq" id="WP_107763152.1">
    <property type="nucleotide sequence ID" value="NZ_QAOK01000032.1"/>
</dbReference>
<dbReference type="GO" id="GO:0006281">
    <property type="term" value="P:DNA repair"/>
    <property type="evidence" value="ECO:0007669"/>
    <property type="project" value="UniProtKB-KW"/>
</dbReference>
<evidence type="ECO:0000256" key="8">
    <source>
        <dbReference type="ARBA" id="ARBA00023014"/>
    </source>
</evidence>
<accession>A0A2T5I5V3</accession>
<dbReference type="NCBIfam" id="TIGR03914">
    <property type="entry name" value="UDG_fam_dom"/>
    <property type="match status" value="1"/>
</dbReference>
<keyword evidence="5" id="KW-0227">DNA damage</keyword>
<evidence type="ECO:0000256" key="1">
    <source>
        <dbReference type="ARBA" id="ARBA00006521"/>
    </source>
</evidence>
<dbReference type="SMART" id="SM00987">
    <property type="entry name" value="UreE_C"/>
    <property type="match status" value="1"/>
</dbReference>
<keyword evidence="6" id="KW-0378">Hydrolase</keyword>
<evidence type="ECO:0000256" key="4">
    <source>
        <dbReference type="ARBA" id="ARBA00022723"/>
    </source>
</evidence>
<organism evidence="11 12">
    <name type="scientific">Nitrosospira multiformis</name>
    <dbReference type="NCBI Taxonomy" id="1231"/>
    <lineage>
        <taxon>Bacteria</taxon>
        <taxon>Pseudomonadati</taxon>
        <taxon>Pseudomonadota</taxon>
        <taxon>Betaproteobacteria</taxon>
        <taxon>Nitrosomonadales</taxon>
        <taxon>Nitrosomonadaceae</taxon>
        <taxon>Nitrosospira</taxon>
    </lineage>
</organism>
<keyword evidence="4" id="KW-0479">Metal-binding</keyword>
<dbReference type="InterPro" id="IPR051536">
    <property type="entry name" value="UDG_Type-4/5"/>
</dbReference>
<dbReference type="Pfam" id="PF03167">
    <property type="entry name" value="UDG"/>
    <property type="match status" value="1"/>
</dbReference>
<dbReference type="InterPro" id="IPR005273">
    <property type="entry name" value="Ura-DNA_glyco_family4"/>
</dbReference>
<dbReference type="AlphaFoldDB" id="A0A2T5I5V3"/>
<protein>
    <recommendedName>
        <fullName evidence="2">Type-4 uracil-DNA glycosylase</fullName>
    </recommendedName>
</protein>
<proteinExistence type="inferred from homology"/>
<evidence type="ECO:0000256" key="3">
    <source>
        <dbReference type="ARBA" id="ARBA00022485"/>
    </source>
</evidence>
<dbReference type="GO" id="GO:0046872">
    <property type="term" value="F:metal ion binding"/>
    <property type="evidence" value="ECO:0007669"/>
    <property type="project" value="UniProtKB-KW"/>
</dbReference>
<dbReference type="EMBL" id="QAOK01000032">
    <property type="protein sequence ID" value="PTQ79206.1"/>
    <property type="molecule type" value="Genomic_DNA"/>
</dbReference>
<comment type="similarity">
    <text evidence="1">Belongs to the uracil-DNA glycosylase (UDG) superfamily. Type 4 (UDGa) family.</text>
</comment>
<dbReference type="CDD" id="cd10030">
    <property type="entry name" value="UDG-F4_TTUDGA_SPO1dp_like"/>
    <property type="match status" value="1"/>
</dbReference>
<dbReference type="Gene3D" id="3.40.470.10">
    <property type="entry name" value="Uracil-DNA glycosylase-like domain"/>
    <property type="match status" value="1"/>
</dbReference>
<dbReference type="InterPro" id="IPR005122">
    <property type="entry name" value="Uracil-DNA_glycosylase-like"/>
</dbReference>
<comment type="caution">
    <text evidence="11">The sequence shown here is derived from an EMBL/GenBank/DDBJ whole genome shotgun (WGS) entry which is preliminary data.</text>
</comment>
<dbReference type="GO" id="GO:0097506">
    <property type="term" value="F:deaminated base DNA N-glycosylase activity"/>
    <property type="evidence" value="ECO:0007669"/>
    <property type="project" value="UniProtKB-ARBA"/>
</dbReference>
<dbReference type="GO" id="GO:0051539">
    <property type="term" value="F:4 iron, 4 sulfur cluster binding"/>
    <property type="evidence" value="ECO:0007669"/>
    <property type="project" value="UniProtKB-KW"/>
</dbReference>
<dbReference type="InterPro" id="IPR036895">
    <property type="entry name" value="Uracil-DNA_glycosylase-like_sf"/>
</dbReference>
<evidence type="ECO:0000256" key="9">
    <source>
        <dbReference type="ARBA" id="ARBA00023204"/>
    </source>
</evidence>
<dbReference type="PANTHER" id="PTHR33693:SF9">
    <property type="entry name" value="TYPE-4 URACIL-DNA GLYCOSYLASE"/>
    <property type="match status" value="1"/>
</dbReference>
<sequence length="209" mass="22985">MKTPLPDTSHPAEHAGNTIASLRKAATNCHACHLWEHATQTVFGEGSPRASIMLVGEQPGDREDITGHPFVGPAGSILSHALAAVGLSREEVYVTNAVKHFKFELRGKRRMHKKPVDAEIVACHAWLQREIELIAPRLIIALGATAARSLLGRPTPVKVNRGKLLEYAADVSLLITVHPSFLLRVPEENKDEEYERFVDDLKLAKPFLG</sequence>
<gene>
    <name evidence="11" type="ORF">C8R21_13226</name>
</gene>
<evidence type="ECO:0000256" key="6">
    <source>
        <dbReference type="ARBA" id="ARBA00022801"/>
    </source>
</evidence>
<keyword evidence="3" id="KW-0004">4Fe-4S</keyword>
<keyword evidence="8" id="KW-0411">Iron-sulfur</keyword>
<dbReference type="SMART" id="SM00986">
    <property type="entry name" value="UDG"/>
    <property type="match status" value="1"/>
</dbReference>
<feature type="domain" description="Uracil-DNA glycosylase-like" evidence="10">
    <location>
        <begin position="43"/>
        <end position="202"/>
    </location>
</feature>
<evidence type="ECO:0000259" key="10">
    <source>
        <dbReference type="SMART" id="SM00986"/>
    </source>
</evidence>
<evidence type="ECO:0000256" key="5">
    <source>
        <dbReference type="ARBA" id="ARBA00022763"/>
    </source>
</evidence>
<dbReference type="SUPFAM" id="SSF52141">
    <property type="entry name" value="Uracil-DNA glycosylase-like"/>
    <property type="match status" value="1"/>
</dbReference>
<name>A0A2T5I5V3_9PROT</name>
<dbReference type="PANTHER" id="PTHR33693">
    <property type="entry name" value="TYPE-5 URACIL-DNA GLYCOSYLASE"/>
    <property type="match status" value="1"/>
</dbReference>
<evidence type="ECO:0000256" key="7">
    <source>
        <dbReference type="ARBA" id="ARBA00023004"/>
    </source>
</evidence>
<dbReference type="Proteomes" id="UP000244152">
    <property type="component" value="Unassembled WGS sequence"/>
</dbReference>